<protein>
    <submittedName>
        <fullName evidence="2">Uncharacterized protein</fullName>
    </submittedName>
</protein>
<evidence type="ECO:0000256" key="1">
    <source>
        <dbReference type="SAM" id="SignalP"/>
    </source>
</evidence>
<evidence type="ECO:0000313" key="2">
    <source>
        <dbReference type="EMBL" id="ALF52008.1"/>
    </source>
</evidence>
<keyword evidence="1" id="KW-0732">Signal</keyword>
<organism evidence="2 3">
    <name type="scientific">Nostoc piscinale CENA21</name>
    <dbReference type="NCBI Taxonomy" id="224013"/>
    <lineage>
        <taxon>Bacteria</taxon>
        <taxon>Bacillati</taxon>
        <taxon>Cyanobacteriota</taxon>
        <taxon>Cyanophyceae</taxon>
        <taxon>Nostocales</taxon>
        <taxon>Nostocaceae</taxon>
        <taxon>Nostoc</taxon>
    </lineage>
</organism>
<feature type="signal peptide" evidence="1">
    <location>
        <begin position="1"/>
        <end position="22"/>
    </location>
</feature>
<dbReference type="KEGG" id="npz:ACX27_02720"/>
<dbReference type="Proteomes" id="UP000062645">
    <property type="component" value="Chromosome"/>
</dbReference>
<dbReference type="OrthoDB" id="515883at2"/>
<accession>A0A0M4SZR0</accession>
<evidence type="ECO:0000313" key="3">
    <source>
        <dbReference type="Proteomes" id="UP000062645"/>
    </source>
</evidence>
<reference evidence="3" key="1">
    <citation type="submission" date="2015-07" db="EMBL/GenBank/DDBJ databases">
        <title>Genome Of Nitrogen-Fixing Cyanobacterium Nostoc piscinale CENA21 From Solimoes/Amazon River Floodplain Sediments And Comparative Genomics To Uncover Biosynthetic Natural Products Potential.</title>
        <authorList>
            <person name="Leao T.F."/>
            <person name="Leao P.N."/>
            <person name="Guimaraes P.I."/>
            <person name="de Melo A.G.C."/>
            <person name="Ramos R.T.J."/>
            <person name="Silva A."/>
            <person name="Fiore M.F."/>
            <person name="Schneider M.P.C."/>
        </authorList>
    </citation>
    <scope>NUCLEOTIDE SEQUENCE [LARGE SCALE GENOMIC DNA]</scope>
    <source>
        <strain evidence="3">CENA21</strain>
    </source>
</reference>
<name>A0A0M4SZR0_9NOSO</name>
<sequence>MKDNLSLIAAAAGGFMLSVALAGILSGTPVAASQGQSGVNYYPNTSLQVASLRSDESTDYITDKHK</sequence>
<dbReference type="PATRIC" id="fig|224013.5.peg.658"/>
<dbReference type="STRING" id="224013.ACX27_02720"/>
<dbReference type="EMBL" id="CP012036">
    <property type="protein sequence ID" value="ALF52008.1"/>
    <property type="molecule type" value="Genomic_DNA"/>
</dbReference>
<reference evidence="2 3" key="2">
    <citation type="journal article" date="2016" name="Genome Announc.">
        <title>Draft Genome Sequence of the N2-Fixing Cyanobacterium Nostoc piscinale CENA21, Isolated from the Brazilian Amazon Floodplain.</title>
        <authorList>
            <person name="Leao T."/>
            <person name="Guimaraes P.I."/>
            <person name="de Melo A.G."/>
            <person name="Ramos R.T."/>
            <person name="Leao P.N."/>
            <person name="Silva A."/>
            <person name="Fiore M.F."/>
            <person name="Schneider M.P."/>
        </authorList>
    </citation>
    <scope>NUCLEOTIDE SEQUENCE [LARGE SCALE GENOMIC DNA]</scope>
    <source>
        <strain evidence="2 3">CENA21</strain>
    </source>
</reference>
<dbReference type="AlphaFoldDB" id="A0A0M4SZR0"/>
<feature type="chain" id="PRO_5005801888" evidence="1">
    <location>
        <begin position="23"/>
        <end position="66"/>
    </location>
</feature>
<proteinExistence type="predicted"/>
<gene>
    <name evidence="2" type="ORF">ACX27_02720</name>
</gene>
<dbReference type="RefSeq" id="WP_062288081.1">
    <property type="nucleotide sequence ID" value="NZ_CP012036.1"/>
</dbReference>
<keyword evidence="3" id="KW-1185">Reference proteome</keyword>